<dbReference type="InterPro" id="IPR038255">
    <property type="entry name" value="PBS_linker_sf"/>
</dbReference>
<dbReference type="EMBL" id="LT575490">
    <property type="protein sequence ID" value="SAY42245.1"/>
    <property type="molecule type" value="Genomic_DNA"/>
</dbReference>
<gene>
    <name evidence="1" type="ORF">PWN146_00923</name>
</gene>
<dbReference type="AlphaFoldDB" id="A0A1C3HB12"/>
<sequence length="1000" mass="104998">MIPLATQQEVGALIIGIFGRLPTAAEIDYYDSAFDIGSQPPAYMASILMSQPDAGWMSGQSEYDILSQVYFSVYNTAPDPDYINALLQLGHFNSAVASVVIELFNYLGDDPVMLAQRDALDQRIAEGLYPGTAADAAGGSGDAQAMFYLLRASWQTDEIAHDGKLLNQGGDLAALAQSKIATLPLNDLSDHDFILHLFAQGFERPPTVPELAAYQQRLAEGATRGDLLVDMIAQLRGVVAPEDAVAQQHFNAAGQEYSPGELPATEYLEQIAALFRALPERAVDSVSLDNWSKTLASGTLSYTELVTALLATPEFQAQVGGLQGDDFIQHVYQAVHGRAADEQQLEHYRALGSDKALVTQAVIADLINAPPAGDVQYEQWMFARDVGASLAYKTTASLATSEGGGNASGTVNTHAHHTLSNAETAVLFRVFLHADADVMVDLSYASQLSYLIVNGDAAADIWLHNNPAARYGVDMTVNNANVRVHGTYGGDRVQLTSQADLAAAQGHFYLNNGNDSLLWGGNADGGANHVGWMFSADGGDGHDILSANLIVKMTSTLDLFGARISTVSSNAANFSHFEQIDMAGYIGQAEATLTQIGWKGYSTKALATSAHVFDYGVLSGNATVEGTDGGTIVQSWAAQALGREGLLLSGRADNVKVINASADAARLEISGIGDYADSRLEIAFLENATDRFDLLFSGRGNAGSLALDSHGDENPLTLIAVTTGGWGNGALTLMGQNDQVQDITLSGGANFNLTLTEGYTQVRLVDASAFAGNGFTLTSSHGGSGDGTIIQMLDSLLLSGDAQAKLAPLLEDLGLQGEQLLVKGGGGSDQFNVLGDTTIVAGAGKSHVTLHSSTAASGVTLKDFSLTQGSIDDVLSGLRIVHGTGSGALADYGVSDAQGVETRISALTAEQGGSASQLLAALLDLGQPGALSAKVGVSSVLGEQNSSYLIVDNNDDHRLDEADSVILLLGQDHQSLLNELRYVPEIILNGTVVEPEPLVA</sequence>
<reference evidence="1" key="1">
    <citation type="submission" date="2016-05" db="EMBL/GenBank/DDBJ databases">
        <authorList>
            <person name="Cock P.J.A."/>
            <person name="Cock P.J.A."/>
        </authorList>
    </citation>
    <scope>NUCLEOTIDE SEQUENCE</scope>
    <source>
        <strain evidence="1">PWN146_assembly</strain>
    </source>
</reference>
<name>A0A1C3HB12_SERMA</name>
<proteinExistence type="predicted"/>
<protein>
    <submittedName>
        <fullName evidence="1">Uncharacterized protein</fullName>
    </submittedName>
</protein>
<dbReference type="Gene3D" id="1.10.3130.20">
    <property type="entry name" value="Phycobilisome linker domain"/>
    <property type="match status" value="1"/>
</dbReference>
<organism evidence="1">
    <name type="scientific">Serratia marcescens</name>
    <dbReference type="NCBI Taxonomy" id="615"/>
    <lineage>
        <taxon>Bacteria</taxon>
        <taxon>Pseudomonadati</taxon>
        <taxon>Pseudomonadota</taxon>
        <taxon>Gammaproteobacteria</taxon>
        <taxon>Enterobacterales</taxon>
        <taxon>Yersiniaceae</taxon>
        <taxon>Serratia</taxon>
    </lineage>
</organism>
<evidence type="ECO:0000313" key="1">
    <source>
        <dbReference type="EMBL" id="SAY42245.1"/>
    </source>
</evidence>
<accession>A0A1C3HB12</accession>